<dbReference type="InterPro" id="IPR048061">
    <property type="entry name" value="GmtX-like"/>
</dbReference>
<reference evidence="1 2" key="1">
    <citation type="submission" date="2020-04" db="EMBL/GenBank/DDBJ databases">
        <title>Vibrio sp. SM6, a novel species isolated from seawater.</title>
        <authorList>
            <person name="Wang X."/>
        </authorList>
    </citation>
    <scope>NUCLEOTIDE SEQUENCE [LARGE SCALE GENOMIC DNA]</scope>
    <source>
        <strain evidence="1 2">SM6</strain>
    </source>
</reference>
<evidence type="ECO:0000313" key="1">
    <source>
        <dbReference type="EMBL" id="NLS13849.1"/>
    </source>
</evidence>
<gene>
    <name evidence="1" type="ORF">HGP28_13205</name>
</gene>
<name>A0A7X8TSA3_9VIBR</name>
<comment type="caution">
    <text evidence="1">The sequence shown here is derived from an EMBL/GenBank/DDBJ whole genome shotgun (WGS) entry which is preliminary data.</text>
</comment>
<dbReference type="AlphaFoldDB" id="A0A7X8TSA3"/>
<sequence>MAEIIHPDIVLEELCSQATTRTESALRTLNAVLAKQSQIEPLDFSIATIGKLSKTQGGPSTQTIRNRTGKHFQHLIDAWAAYSGTTRKKPLSVRQKQLLNSNDQHILDSIDDPVIRAVVGSLIAERNKYRDQLNVLKANSDIVIDRTQPRNQPNAHIKNERQRPDSTMTPLELEAIRDAISDEKMQAMEWVVMPTGQVKDKDGQEIYRRGYVHVLSKLLEK</sequence>
<keyword evidence="1" id="KW-0378">Hydrolase</keyword>
<dbReference type="Proteomes" id="UP000535589">
    <property type="component" value="Unassembled WGS sequence"/>
</dbReference>
<dbReference type="GO" id="GO:0016787">
    <property type="term" value="F:hydrolase activity"/>
    <property type="evidence" value="ECO:0007669"/>
    <property type="project" value="UniProtKB-KW"/>
</dbReference>
<keyword evidence="2" id="KW-1185">Reference proteome</keyword>
<accession>A0A7X8TSA3</accession>
<proteinExistence type="predicted"/>
<dbReference type="NCBIfam" id="NF040692">
    <property type="entry name" value="recomb_assoc"/>
    <property type="match status" value="1"/>
</dbReference>
<protein>
    <submittedName>
        <fullName evidence="1">Alpha/beta hydrolase</fullName>
    </submittedName>
</protein>
<evidence type="ECO:0000313" key="2">
    <source>
        <dbReference type="Proteomes" id="UP000535589"/>
    </source>
</evidence>
<organism evidence="1 2">
    <name type="scientific">Vibrio agarilyticus</name>
    <dbReference type="NCBI Taxonomy" id="2726741"/>
    <lineage>
        <taxon>Bacteria</taxon>
        <taxon>Pseudomonadati</taxon>
        <taxon>Pseudomonadota</taxon>
        <taxon>Gammaproteobacteria</taxon>
        <taxon>Vibrionales</taxon>
        <taxon>Vibrionaceae</taxon>
        <taxon>Vibrio</taxon>
    </lineage>
</organism>
<dbReference type="EMBL" id="JABAIK010000013">
    <property type="protein sequence ID" value="NLS13849.1"/>
    <property type="molecule type" value="Genomic_DNA"/>
</dbReference>
<dbReference type="RefSeq" id="WP_168836948.1">
    <property type="nucleotide sequence ID" value="NZ_JABAIK010000013.1"/>
</dbReference>